<evidence type="ECO:0000313" key="1">
    <source>
        <dbReference type="EMBL" id="CDW39618.1"/>
    </source>
</evidence>
<protein>
    <submittedName>
        <fullName evidence="1">Uncharacterized protein</fullName>
    </submittedName>
</protein>
<reference evidence="1" key="1">
    <citation type="submission" date="2014-05" db="EMBL/GenBank/DDBJ databases">
        <authorList>
            <person name="Chronopoulou M."/>
        </authorList>
    </citation>
    <scope>NUCLEOTIDE SEQUENCE</scope>
    <source>
        <tissue evidence="1">Whole organism</tissue>
    </source>
</reference>
<name>A0A0K2UMY2_LEPSM</name>
<dbReference type="EMBL" id="HACA01022257">
    <property type="protein sequence ID" value="CDW39618.1"/>
    <property type="molecule type" value="Transcribed_RNA"/>
</dbReference>
<organism evidence="1">
    <name type="scientific">Lepeophtheirus salmonis</name>
    <name type="common">Salmon louse</name>
    <name type="synonym">Caligus salmonis</name>
    <dbReference type="NCBI Taxonomy" id="72036"/>
    <lineage>
        <taxon>Eukaryota</taxon>
        <taxon>Metazoa</taxon>
        <taxon>Ecdysozoa</taxon>
        <taxon>Arthropoda</taxon>
        <taxon>Crustacea</taxon>
        <taxon>Multicrustacea</taxon>
        <taxon>Hexanauplia</taxon>
        <taxon>Copepoda</taxon>
        <taxon>Siphonostomatoida</taxon>
        <taxon>Caligidae</taxon>
        <taxon>Lepeophtheirus</taxon>
    </lineage>
</organism>
<accession>A0A0K2UMY2</accession>
<sequence>MKECPIFVMKKLNLEVRKGKKLLRELFPIFVHYLIGRRGVQFSTQNKHSHLYLVQIVLEMPN</sequence>
<proteinExistence type="predicted"/>
<dbReference type="AlphaFoldDB" id="A0A0K2UMY2"/>